<dbReference type="PATRIC" id="fig|1408254.3.peg.4796"/>
<name>V6M1F0_9BACL</name>
<dbReference type="HOGENOM" id="CLU_159325_0_2_9"/>
<dbReference type="RefSeq" id="WP_023558669.1">
    <property type="nucleotide sequence ID" value="NZ_KI629786.1"/>
</dbReference>
<dbReference type="AlphaFoldDB" id="V6M1F0"/>
<keyword evidence="2" id="KW-1185">Reference proteome</keyword>
<dbReference type="InterPro" id="IPR041881">
    <property type="entry name" value="PqqD_sf"/>
</dbReference>
<evidence type="ECO:0000313" key="2">
    <source>
        <dbReference type="Proteomes" id="UP000017973"/>
    </source>
</evidence>
<dbReference type="InterPro" id="IPR008792">
    <property type="entry name" value="PQQD"/>
</dbReference>
<proteinExistence type="predicted"/>
<reference evidence="1 2" key="1">
    <citation type="journal article" date="2014" name="Genome Announc.">
        <title>Draft Genome Sequence of Brevibacillus panacihumi Strain W25, a Halotolerant Hydrocarbon-Degrading Bacterium.</title>
        <authorList>
            <person name="Wang X."/>
            <person name="Jin D."/>
            <person name="Zhou L."/>
            <person name="Wu L."/>
            <person name="An W."/>
            <person name="Chen Y."/>
            <person name="Zhao L."/>
        </authorList>
    </citation>
    <scope>NUCLEOTIDE SEQUENCE [LARGE SCALE GENOMIC DNA]</scope>
    <source>
        <strain evidence="1 2">W25</strain>
    </source>
</reference>
<gene>
    <name evidence="1" type="ORF">T458_24425</name>
</gene>
<dbReference type="STRING" id="1408254.T458_24425"/>
<dbReference type="Proteomes" id="UP000017973">
    <property type="component" value="Unassembled WGS sequence"/>
</dbReference>
<dbReference type="Pfam" id="PF05402">
    <property type="entry name" value="PqqD"/>
    <property type="match status" value="1"/>
</dbReference>
<protein>
    <recommendedName>
        <fullName evidence="3">PqqD family protein</fullName>
    </recommendedName>
</protein>
<comment type="caution">
    <text evidence="1">The sequence shown here is derived from an EMBL/GenBank/DDBJ whole genome shotgun (WGS) entry which is preliminary data.</text>
</comment>
<dbReference type="eggNOG" id="ENOG50307G4">
    <property type="taxonomic scope" value="Bacteria"/>
</dbReference>
<dbReference type="OrthoDB" id="1495225at2"/>
<evidence type="ECO:0000313" key="1">
    <source>
        <dbReference type="EMBL" id="EST52167.1"/>
    </source>
</evidence>
<sequence length="84" mass="9499">MILSRDIFVQSRVLNGINYLAKNNEIYQLDEIGEIVWKSIDGKTPLEEIAASIAANYNVDKGTVLSDLQEFIQELLSKELVEVE</sequence>
<organism evidence="1 2">
    <name type="scientific">Brevibacillus panacihumi W25</name>
    <dbReference type="NCBI Taxonomy" id="1408254"/>
    <lineage>
        <taxon>Bacteria</taxon>
        <taxon>Bacillati</taxon>
        <taxon>Bacillota</taxon>
        <taxon>Bacilli</taxon>
        <taxon>Bacillales</taxon>
        <taxon>Paenibacillaceae</taxon>
        <taxon>Brevibacillus</taxon>
    </lineage>
</organism>
<dbReference type="Gene3D" id="1.10.10.1150">
    <property type="entry name" value="Coenzyme PQQ synthesis protein D (PqqD)"/>
    <property type="match status" value="1"/>
</dbReference>
<dbReference type="EMBL" id="AYJU01000018">
    <property type="protein sequence ID" value="EST52167.1"/>
    <property type="molecule type" value="Genomic_DNA"/>
</dbReference>
<accession>V6M1F0</accession>
<evidence type="ECO:0008006" key="3">
    <source>
        <dbReference type="Google" id="ProtNLM"/>
    </source>
</evidence>